<feature type="transmembrane region" description="Helical" evidence="2">
    <location>
        <begin position="214"/>
        <end position="235"/>
    </location>
</feature>
<dbReference type="PANTHER" id="PTHR31494:SF2">
    <property type="entry name" value="THH1_TOM1_TOM3 DOMAIN-CONTAINING PROTEIN"/>
    <property type="match status" value="1"/>
</dbReference>
<proteinExistence type="predicted"/>
<feature type="transmembrane region" description="Helical" evidence="2">
    <location>
        <begin position="54"/>
        <end position="73"/>
    </location>
</feature>
<accession>A0A8J4UQZ5</accession>
<dbReference type="OrthoDB" id="17675at2759"/>
<feature type="compositionally biased region" description="Polar residues" evidence="1">
    <location>
        <begin position="334"/>
        <end position="347"/>
    </location>
</feature>
<feature type="compositionally biased region" description="Basic and acidic residues" evidence="1">
    <location>
        <begin position="443"/>
        <end position="472"/>
    </location>
</feature>
<dbReference type="AlphaFoldDB" id="A0A8J4UQZ5"/>
<name>A0A8J4UQZ5_9MYCE</name>
<keyword evidence="2" id="KW-0472">Membrane</keyword>
<organism evidence="3 4">
    <name type="scientific">Polysphondylium violaceum</name>
    <dbReference type="NCBI Taxonomy" id="133409"/>
    <lineage>
        <taxon>Eukaryota</taxon>
        <taxon>Amoebozoa</taxon>
        <taxon>Evosea</taxon>
        <taxon>Eumycetozoa</taxon>
        <taxon>Dictyostelia</taxon>
        <taxon>Dictyosteliales</taxon>
        <taxon>Dictyosteliaceae</taxon>
        <taxon>Polysphondylium</taxon>
    </lineage>
</organism>
<feature type="region of interest" description="Disordered" evidence="1">
    <location>
        <begin position="327"/>
        <end position="347"/>
    </location>
</feature>
<feature type="compositionally biased region" description="Low complexity" evidence="1">
    <location>
        <begin position="531"/>
        <end position="546"/>
    </location>
</feature>
<feature type="region of interest" description="Disordered" evidence="1">
    <location>
        <begin position="289"/>
        <end position="313"/>
    </location>
</feature>
<keyword evidence="2" id="KW-1133">Transmembrane helix</keyword>
<gene>
    <name evidence="3" type="ORF">CYY_007280</name>
</gene>
<feature type="transmembrane region" description="Helical" evidence="2">
    <location>
        <begin position="170"/>
        <end position="193"/>
    </location>
</feature>
<feature type="transmembrane region" description="Helical" evidence="2">
    <location>
        <begin position="133"/>
        <end position="158"/>
    </location>
</feature>
<feature type="transmembrane region" description="Helical" evidence="2">
    <location>
        <begin position="20"/>
        <end position="42"/>
    </location>
</feature>
<feature type="region of interest" description="Disordered" evidence="1">
    <location>
        <begin position="514"/>
        <end position="563"/>
    </location>
</feature>
<evidence type="ECO:0008006" key="5">
    <source>
        <dbReference type="Google" id="ProtNLM"/>
    </source>
</evidence>
<evidence type="ECO:0000313" key="3">
    <source>
        <dbReference type="EMBL" id="KAF2071401.1"/>
    </source>
</evidence>
<feature type="region of interest" description="Disordered" evidence="1">
    <location>
        <begin position="369"/>
        <end position="415"/>
    </location>
</feature>
<feature type="region of interest" description="Disordered" evidence="1">
    <location>
        <begin position="434"/>
        <end position="472"/>
    </location>
</feature>
<sequence length="563" mass="63673">MNRPQDEFTDDETMNVAIEVGMSFRIVFFFIIFVLNTSQAYFEYLHIKSRGKKINPRFMTFLSISLFPFFRVVGTACNLWEKRNDFGSLSGFWSLWATLFEFFEWNFINCYWCQLLYTFFVNKKIKFENTKRVWIWSWGIAIVLTLWTIAMSILCFAYDNKEKGNTISGIGMIVIIVVIGLLIFTNGCMLVSYMKGNEKKIPKLQETINKTSKLAGILLILIIVQLGLYLIFSVILKTPPKSKLKFLTYLISTLLELSQLVIVMLALGDNSLVNYFLFRRVNEASSSGGATTQIKQSSSGGLNPHGSGTEQHGSTIEINLNSFTSSKEMKSNVDSRASSQMDGLNHSNQPLIKQTLSKGFSIALSSLPFSSSPSSTPRENNQNNSSNGNNNSTNQFNDSISQLNDNSNKNENYDNNNNIILTEKCDIELDLVEEEEKQDQDDKEVKIDIEPDNNDKEKEVKEKSHDQEIHEKTVEKEHQEINIDKIEKSLSNSSSSSIKDIDFEVVEVEPIINENENGINDNQFISESKRSLSSSSSSTSSSSSASVEKEQLDYTADNTPILH</sequence>
<keyword evidence="4" id="KW-1185">Reference proteome</keyword>
<evidence type="ECO:0000313" key="4">
    <source>
        <dbReference type="Proteomes" id="UP000695562"/>
    </source>
</evidence>
<comment type="caution">
    <text evidence="3">The sequence shown here is derived from an EMBL/GenBank/DDBJ whole genome shotgun (WGS) entry which is preliminary data.</text>
</comment>
<dbReference type="Proteomes" id="UP000695562">
    <property type="component" value="Unassembled WGS sequence"/>
</dbReference>
<reference evidence="3" key="1">
    <citation type="submission" date="2020-01" db="EMBL/GenBank/DDBJ databases">
        <title>Development of genomics and gene disruption for Polysphondylium violaceum indicates a role for the polyketide synthase stlB in stalk morphogenesis.</title>
        <authorList>
            <person name="Narita B."/>
            <person name="Kawabe Y."/>
            <person name="Kin K."/>
            <person name="Saito T."/>
            <person name="Gibbs R."/>
            <person name="Kuspa A."/>
            <person name="Muzny D."/>
            <person name="Queller D."/>
            <person name="Richards S."/>
            <person name="Strassman J."/>
            <person name="Sucgang R."/>
            <person name="Worley K."/>
            <person name="Schaap P."/>
        </authorList>
    </citation>
    <scope>NUCLEOTIDE SEQUENCE</scope>
    <source>
        <strain evidence="3">QSvi11</strain>
    </source>
</reference>
<evidence type="ECO:0000256" key="2">
    <source>
        <dbReference type="SAM" id="Phobius"/>
    </source>
</evidence>
<keyword evidence="2" id="KW-0812">Transmembrane</keyword>
<dbReference type="PANTHER" id="PTHR31494">
    <property type="entry name" value="THH1_TOM1_TOM3 DOMAIN-CONTAINING PROTEIN-RELATED-RELATED"/>
    <property type="match status" value="1"/>
</dbReference>
<dbReference type="EMBL" id="AJWJ01000379">
    <property type="protein sequence ID" value="KAF2071401.1"/>
    <property type="molecule type" value="Genomic_DNA"/>
</dbReference>
<protein>
    <recommendedName>
        <fullName evidence="5">Transmembrane protein</fullName>
    </recommendedName>
</protein>
<evidence type="ECO:0000256" key="1">
    <source>
        <dbReference type="SAM" id="MobiDB-lite"/>
    </source>
</evidence>
<feature type="transmembrane region" description="Helical" evidence="2">
    <location>
        <begin position="93"/>
        <end position="121"/>
    </location>
</feature>
<feature type="transmembrane region" description="Helical" evidence="2">
    <location>
        <begin position="247"/>
        <end position="267"/>
    </location>
</feature>